<dbReference type="InterPro" id="IPR050079">
    <property type="entry name" value="DEAD_box_RNA_helicase"/>
</dbReference>
<dbReference type="GO" id="GO:0016787">
    <property type="term" value="F:hydrolase activity"/>
    <property type="evidence" value="ECO:0007669"/>
    <property type="project" value="UniProtKB-KW"/>
</dbReference>
<feature type="domain" description="Helicase C-terminal" evidence="10">
    <location>
        <begin position="229"/>
        <end position="375"/>
    </location>
</feature>
<accession>A0A5B9QYH5</accession>
<dbReference type="CDD" id="cd18787">
    <property type="entry name" value="SF2_C_DEAD"/>
    <property type="match status" value="1"/>
</dbReference>
<feature type="compositionally biased region" description="Basic residues" evidence="8">
    <location>
        <begin position="400"/>
        <end position="411"/>
    </location>
</feature>
<dbReference type="PROSITE" id="PS51195">
    <property type="entry name" value="Q_MOTIF"/>
    <property type="match status" value="1"/>
</dbReference>
<dbReference type="EMBL" id="CP042914">
    <property type="protein sequence ID" value="QEG42196.1"/>
    <property type="molecule type" value="Genomic_DNA"/>
</dbReference>
<evidence type="ECO:0000259" key="9">
    <source>
        <dbReference type="PROSITE" id="PS51192"/>
    </source>
</evidence>
<gene>
    <name evidence="12" type="primary">rhlE_3</name>
    <name evidence="12" type="ORF">UC8_42300</name>
</gene>
<feature type="compositionally biased region" description="Low complexity" evidence="8">
    <location>
        <begin position="389"/>
        <end position="399"/>
    </location>
</feature>
<dbReference type="Gene3D" id="3.40.50.300">
    <property type="entry name" value="P-loop containing nucleotide triphosphate hydrolases"/>
    <property type="match status" value="2"/>
</dbReference>
<dbReference type="GO" id="GO:0003676">
    <property type="term" value="F:nucleic acid binding"/>
    <property type="evidence" value="ECO:0007669"/>
    <property type="project" value="InterPro"/>
</dbReference>
<dbReference type="PROSITE" id="PS51192">
    <property type="entry name" value="HELICASE_ATP_BIND_1"/>
    <property type="match status" value="1"/>
</dbReference>
<keyword evidence="2 7" id="KW-0378">Hydrolase</keyword>
<dbReference type="InterPro" id="IPR001650">
    <property type="entry name" value="Helicase_C-like"/>
</dbReference>
<evidence type="ECO:0000256" key="8">
    <source>
        <dbReference type="SAM" id="MobiDB-lite"/>
    </source>
</evidence>
<feature type="domain" description="DEAD-box RNA helicase Q" evidence="11">
    <location>
        <begin position="1"/>
        <end position="24"/>
    </location>
</feature>
<comment type="similarity">
    <text evidence="5 7">Belongs to the DEAD box helicase family.</text>
</comment>
<protein>
    <submittedName>
        <fullName evidence="12">ATP-dependent RNA helicase RhlE</fullName>
        <ecNumber evidence="12">3.6.4.13</ecNumber>
    </submittedName>
</protein>
<dbReference type="GO" id="GO:0005524">
    <property type="term" value="F:ATP binding"/>
    <property type="evidence" value="ECO:0007669"/>
    <property type="project" value="UniProtKB-KW"/>
</dbReference>
<sequence length="411" mass="44735">MDLFAPLKRALAEQNYEQPTPIQAQTIPAAIAGQDVLGCAQTGTGKTAAFALPILDYLGHEPQQPTPGRPNALVLAPTRELAIQISESFEVYGKHVKFRQALVYGGVGQGEQVRALRRGADVLIATPGRLLDLMEQGHINLSEVEMFVLDEADRMLDMGFLPALKKIIADLPRERQSLFFSATLAPKIRELASQLLFNPISVNVTPKTTSVEQIEQSVRLINRGEKLASLRDLLGSDQVEQSIVFTRTKHGANGLSKKLARAGISAAAIHGNKTQNARQQALTAFRNKRVNVLVATDVAARGIDIDGISHVINYDMPVEPESYVHRIGRTGRAGADGIAISFCTSDERDKLQAIEKWIGQSLRIENPDAKLDPPQPAPSKPRRRGGSGNRNHSGGNRSNGRNRSRKASSFA</sequence>
<dbReference type="EC" id="3.6.4.13" evidence="12"/>
<keyword evidence="13" id="KW-1185">Reference proteome</keyword>
<evidence type="ECO:0000259" key="10">
    <source>
        <dbReference type="PROSITE" id="PS51194"/>
    </source>
</evidence>
<name>A0A5B9QYH5_9BACT</name>
<evidence type="ECO:0000256" key="4">
    <source>
        <dbReference type="ARBA" id="ARBA00022840"/>
    </source>
</evidence>
<dbReference type="Pfam" id="PF00271">
    <property type="entry name" value="Helicase_C"/>
    <property type="match status" value="1"/>
</dbReference>
<dbReference type="Proteomes" id="UP000325286">
    <property type="component" value="Chromosome"/>
</dbReference>
<dbReference type="AlphaFoldDB" id="A0A5B9QYH5"/>
<dbReference type="PANTHER" id="PTHR47959">
    <property type="entry name" value="ATP-DEPENDENT RNA HELICASE RHLE-RELATED"/>
    <property type="match status" value="1"/>
</dbReference>
<evidence type="ECO:0000256" key="5">
    <source>
        <dbReference type="ARBA" id="ARBA00038437"/>
    </source>
</evidence>
<dbReference type="InterPro" id="IPR027417">
    <property type="entry name" value="P-loop_NTPase"/>
</dbReference>
<dbReference type="SMART" id="SM00490">
    <property type="entry name" value="HELICc"/>
    <property type="match status" value="1"/>
</dbReference>
<dbReference type="KEGG" id="rul:UC8_42300"/>
<dbReference type="InterPro" id="IPR014014">
    <property type="entry name" value="RNA_helicase_DEAD_Q_motif"/>
</dbReference>
<dbReference type="SMART" id="SM00487">
    <property type="entry name" value="DEXDc"/>
    <property type="match status" value="1"/>
</dbReference>
<feature type="short sequence motif" description="Q motif" evidence="6">
    <location>
        <begin position="1"/>
        <end position="24"/>
    </location>
</feature>
<dbReference type="RefSeq" id="WP_084427112.1">
    <property type="nucleotide sequence ID" value="NZ_CP042914.1"/>
</dbReference>
<proteinExistence type="inferred from homology"/>
<feature type="domain" description="Helicase ATP-binding" evidence="9">
    <location>
        <begin position="27"/>
        <end position="202"/>
    </location>
</feature>
<evidence type="ECO:0000313" key="12">
    <source>
        <dbReference type="EMBL" id="QEG42196.1"/>
    </source>
</evidence>
<dbReference type="InterPro" id="IPR000629">
    <property type="entry name" value="RNA-helicase_DEAD-box_CS"/>
</dbReference>
<dbReference type="CDD" id="cd00268">
    <property type="entry name" value="DEADc"/>
    <property type="match status" value="1"/>
</dbReference>
<evidence type="ECO:0000313" key="13">
    <source>
        <dbReference type="Proteomes" id="UP000325286"/>
    </source>
</evidence>
<feature type="region of interest" description="Disordered" evidence="8">
    <location>
        <begin position="364"/>
        <end position="411"/>
    </location>
</feature>
<evidence type="ECO:0000256" key="1">
    <source>
        <dbReference type="ARBA" id="ARBA00022741"/>
    </source>
</evidence>
<evidence type="ECO:0000259" key="11">
    <source>
        <dbReference type="PROSITE" id="PS51195"/>
    </source>
</evidence>
<keyword evidence="3 7" id="KW-0347">Helicase</keyword>
<organism evidence="12 13">
    <name type="scientific">Roseimaritima ulvae</name>
    <dbReference type="NCBI Taxonomy" id="980254"/>
    <lineage>
        <taxon>Bacteria</taxon>
        <taxon>Pseudomonadati</taxon>
        <taxon>Planctomycetota</taxon>
        <taxon>Planctomycetia</taxon>
        <taxon>Pirellulales</taxon>
        <taxon>Pirellulaceae</taxon>
        <taxon>Roseimaritima</taxon>
    </lineage>
</organism>
<keyword evidence="4 7" id="KW-0067">ATP-binding</keyword>
<dbReference type="Pfam" id="PF00270">
    <property type="entry name" value="DEAD"/>
    <property type="match status" value="1"/>
</dbReference>
<dbReference type="SUPFAM" id="SSF52540">
    <property type="entry name" value="P-loop containing nucleoside triphosphate hydrolases"/>
    <property type="match status" value="1"/>
</dbReference>
<dbReference type="InterPro" id="IPR014001">
    <property type="entry name" value="Helicase_ATP-bd"/>
</dbReference>
<reference evidence="12 13" key="1">
    <citation type="submission" date="2019-08" db="EMBL/GenBank/DDBJ databases">
        <title>Deep-cultivation of Planctomycetes and their phenomic and genomic characterization uncovers novel biology.</title>
        <authorList>
            <person name="Wiegand S."/>
            <person name="Jogler M."/>
            <person name="Boedeker C."/>
            <person name="Pinto D."/>
            <person name="Vollmers J."/>
            <person name="Rivas-Marin E."/>
            <person name="Kohn T."/>
            <person name="Peeters S.H."/>
            <person name="Heuer A."/>
            <person name="Rast P."/>
            <person name="Oberbeckmann S."/>
            <person name="Bunk B."/>
            <person name="Jeske O."/>
            <person name="Meyerdierks A."/>
            <person name="Storesund J.E."/>
            <person name="Kallscheuer N."/>
            <person name="Luecker S."/>
            <person name="Lage O.M."/>
            <person name="Pohl T."/>
            <person name="Merkel B.J."/>
            <person name="Hornburger P."/>
            <person name="Mueller R.-W."/>
            <person name="Bruemmer F."/>
            <person name="Labrenz M."/>
            <person name="Spormann A.M."/>
            <person name="Op den Camp H."/>
            <person name="Overmann J."/>
            <person name="Amann R."/>
            <person name="Jetten M.S.M."/>
            <person name="Mascher T."/>
            <person name="Medema M.H."/>
            <person name="Devos D.P."/>
            <person name="Kaster A.-K."/>
            <person name="Ovreas L."/>
            <person name="Rohde M."/>
            <person name="Galperin M.Y."/>
            <person name="Jogler C."/>
        </authorList>
    </citation>
    <scope>NUCLEOTIDE SEQUENCE [LARGE SCALE GENOMIC DNA]</scope>
    <source>
        <strain evidence="12 13">UC8</strain>
    </source>
</reference>
<evidence type="ECO:0000256" key="2">
    <source>
        <dbReference type="ARBA" id="ARBA00022801"/>
    </source>
</evidence>
<dbReference type="InterPro" id="IPR011545">
    <property type="entry name" value="DEAD/DEAH_box_helicase_dom"/>
</dbReference>
<evidence type="ECO:0000256" key="7">
    <source>
        <dbReference type="RuleBase" id="RU000492"/>
    </source>
</evidence>
<dbReference type="PANTHER" id="PTHR47959:SF13">
    <property type="entry name" value="ATP-DEPENDENT RNA HELICASE RHLE"/>
    <property type="match status" value="1"/>
</dbReference>
<keyword evidence="1 7" id="KW-0547">Nucleotide-binding</keyword>
<dbReference type="GO" id="GO:0003724">
    <property type="term" value="F:RNA helicase activity"/>
    <property type="evidence" value="ECO:0007669"/>
    <property type="project" value="UniProtKB-EC"/>
</dbReference>
<evidence type="ECO:0000256" key="3">
    <source>
        <dbReference type="ARBA" id="ARBA00022806"/>
    </source>
</evidence>
<dbReference type="PROSITE" id="PS00039">
    <property type="entry name" value="DEAD_ATP_HELICASE"/>
    <property type="match status" value="1"/>
</dbReference>
<dbReference type="PROSITE" id="PS51194">
    <property type="entry name" value="HELICASE_CTER"/>
    <property type="match status" value="1"/>
</dbReference>
<evidence type="ECO:0000256" key="6">
    <source>
        <dbReference type="PROSITE-ProRule" id="PRU00552"/>
    </source>
</evidence>
<dbReference type="GO" id="GO:0005829">
    <property type="term" value="C:cytosol"/>
    <property type="evidence" value="ECO:0007669"/>
    <property type="project" value="TreeGrafter"/>
</dbReference>
<dbReference type="InterPro" id="IPR044742">
    <property type="entry name" value="DEAD/DEAH_RhlB"/>
</dbReference>